<name>A0A8H4QI92_9AGAR</name>
<keyword evidence="2" id="KW-1133">Transmembrane helix</keyword>
<protein>
    <submittedName>
        <fullName evidence="3">Uncharacterized protein</fullName>
    </submittedName>
</protein>
<feature type="region of interest" description="Disordered" evidence="1">
    <location>
        <begin position="1"/>
        <end position="76"/>
    </location>
</feature>
<feature type="region of interest" description="Disordered" evidence="1">
    <location>
        <begin position="90"/>
        <end position="135"/>
    </location>
</feature>
<dbReference type="EMBL" id="JAACJL010000058">
    <property type="protein sequence ID" value="KAF4611256.1"/>
    <property type="molecule type" value="Genomic_DNA"/>
</dbReference>
<keyword evidence="2" id="KW-0472">Membrane</keyword>
<feature type="compositionally biased region" description="Polar residues" evidence="1">
    <location>
        <begin position="365"/>
        <end position="374"/>
    </location>
</feature>
<feature type="transmembrane region" description="Helical" evidence="2">
    <location>
        <begin position="571"/>
        <end position="598"/>
    </location>
</feature>
<reference evidence="3 4" key="1">
    <citation type="submission" date="2019-12" db="EMBL/GenBank/DDBJ databases">
        <authorList>
            <person name="Floudas D."/>
            <person name="Bentzer J."/>
            <person name="Ahren D."/>
            <person name="Johansson T."/>
            <person name="Persson P."/>
            <person name="Tunlid A."/>
        </authorList>
    </citation>
    <scope>NUCLEOTIDE SEQUENCE [LARGE SCALE GENOMIC DNA]</scope>
    <source>
        <strain evidence="3 4">CBS 102.39</strain>
    </source>
</reference>
<keyword evidence="4" id="KW-1185">Reference proteome</keyword>
<feature type="compositionally biased region" description="Polar residues" evidence="1">
    <location>
        <begin position="14"/>
        <end position="25"/>
    </location>
</feature>
<feature type="region of interest" description="Disordered" evidence="1">
    <location>
        <begin position="233"/>
        <end position="265"/>
    </location>
</feature>
<feature type="compositionally biased region" description="Low complexity" evidence="1">
    <location>
        <begin position="764"/>
        <end position="788"/>
    </location>
</feature>
<feature type="compositionally biased region" description="Basic and acidic residues" evidence="1">
    <location>
        <begin position="921"/>
        <end position="938"/>
    </location>
</feature>
<feature type="compositionally biased region" description="Basic and acidic residues" evidence="1">
    <location>
        <begin position="692"/>
        <end position="715"/>
    </location>
</feature>
<accession>A0A8H4QI92</accession>
<feature type="compositionally biased region" description="Polar residues" evidence="1">
    <location>
        <begin position="846"/>
        <end position="861"/>
    </location>
</feature>
<evidence type="ECO:0000313" key="3">
    <source>
        <dbReference type="EMBL" id="KAF4611256.1"/>
    </source>
</evidence>
<feature type="compositionally biased region" description="Polar residues" evidence="1">
    <location>
        <begin position="42"/>
        <end position="56"/>
    </location>
</feature>
<feature type="compositionally biased region" description="Polar residues" evidence="1">
    <location>
        <begin position="964"/>
        <end position="993"/>
    </location>
</feature>
<feature type="region of interest" description="Disordered" evidence="1">
    <location>
        <begin position="333"/>
        <end position="374"/>
    </location>
</feature>
<dbReference type="Proteomes" id="UP000521872">
    <property type="component" value="Unassembled WGS sequence"/>
</dbReference>
<feature type="region of interest" description="Disordered" evidence="1">
    <location>
        <begin position="684"/>
        <end position="993"/>
    </location>
</feature>
<feature type="transmembrane region" description="Helical" evidence="2">
    <location>
        <begin position="522"/>
        <end position="542"/>
    </location>
</feature>
<dbReference type="AlphaFoldDB" id="A0A8H4QI92"/>
<evidence type="ECO:0000256" key="2">
    <source>
        <dbReference type="SAM" id="Phobius"/>
    </source>
</evidence>
<proteinExistence type="predicted"/>
<feature type="transmembrane region" description="Helical" evidence="2">
    <location>
        <begin position="618"/>
        <end position="639"/>
    </location>
</feature>
<feature type="compositionally biased region" description="Polar residues" evidence="1">
    <location>
        <begin position="718"/>
        <end position="743"/>
    </location>
</feature>
<feature type="compositionally biased region" description="Polar residues" evidence="1">
    <location>
        <begin position="899"/>
        <end position="916"/>
    </location>
</feature>
<evidence type="ECO:0000256" key="1">
    <source>
        <dbReference type="SAM" id="MobiDB-lite"/>
    </source>
</evidence>
<feature type="transmembrane region" description="Helical" evidence="2">
    <location>
        <begin position="492"/>
        <end position="510"/>
    </location>
</feature>
<organism evidence="3 4">
    <name type="scientific">Agrocybe pediades</name>
    <dbReference type="NCBI Taxonomy" id="84607"/>
    <lineage>
        <taxon>Eukaryota</taxon>
        <taxon>Fungi</taxon>
        <taxon>Dikarya</taxon>
        <taxon>Basidiomycota</taxon>
        <taxon>Agaricomycotina</taxon>
        <taxon>Agaricomycetes</taxon>
        <taxon>Agaricomycetidae</taxon>
        <taxon>Agaricales</taxon>
        <taxon>Agaricineae</taxon>
        <taxon>Strophariaceae</taxon>
        <taxon>Agrocybe</taxon>
    </lineage>
</organism>
<keyword evidence="2" id="KW-0812">Transmembrane</keyword>
<feature type="compositionally biased region" description="Pro residues" evidence="1">
    <location>
        <begin position="803"/>
        <end position="812"/>
    </location>
</feature>
<feature type="compositionally biased region" description="Polar residues" evidence="1">
    <location>
        <begin position="821"/>
        <end position="838"/>
    </location>
</feature>
<feature type="compositionally biased region" description="Basic and acidic residues" evidence="1">
    <location>
        <begin position="750"/>
        <end position="762"/>
    </location>
</feature>
<evidence type="ECO:0000313" key="4">
    <source>
        <dbReference type="Proteomes" id="UP000521872"/>
    </source>
</evidence>
<gene>
    <name evidence="3" type="ORF">D9613_006592</name>
</gene>
<sequence length="993" mass="109914">MASRHSSTRKPSTDVESISKASNGSRKTETAMSIPRAEDDQTVPNASQLVGQTANVMTGPYGGEWNKEKGKASSDPLIPVEVDTAANKATTATTHRGDHSCLKPSSGLSSQSFQQALPPLRRHPQPHRDQETYHPKPYVPIAYDLRDASTSALPYDHTHHPANHNEKVDATASKPPWNYSDVIITTQRKGQPSSLPDMRCPSPAPTPAGHILRYHSFDSEQTSAPRSYINTRRHYPVDSTQQAPRAAPVPDKWHEGNGSTSERQGTIPFRPVAQHVLPQVALHYTHHGQQPSRKHDAFVANDPWRRHIYKKHHKDTESFDEIPLHSWTHSSRLDGSVHSDGQLGASSPVADPVSHPGHHDENEPRQTSASPSNLSRSTEYYITCPSYDSTISIPSTTWDEITFQFIVATLPGQVYLNILLRLPSLYFSRVARIFEEADLTLPELKKMALETASQAKGHVDLLAFESNKIPQYDRLRSTWEYFIDSLMREWKTFNIISVLLLSAILTILQIKSAAEDPVIRYAALTSMICALVSLLFGCMYIIRFGSMRKTYKAAEWALEAQSTKTSILWNVWVMLAMPAIWLTWSIILYIACIMSFIWRTSPLEDANPPNLLSSTMLLITRTVISSILGVGLIYGALVLRTFRRYGEVMDRQWKRRIDGWIEEKNRSAFGPLWYPGTASPHTPPVSLILSNDRPRSRSPILEDRSSSRYRSHPDVWTKYSSARTTPNRSPAQTTPKTPESALSTLGLDWGHIDAANKPRRSTDSYSVHSTEGSSSSGIPGSPTVSSSSRPQGRRGALAMPPATYLPPIPGTPNSPMVLLGSVSQTPHQYVDRSTNSTGVEERQGFEQEQNNEDINLTVTDKSPNHVRTRHSPPMSDDGSSLSELEIPTGGPSITLAGPGTSQRTVADSPSQSSGHLDSTFEYEHEHDNEGLHHTRTDSPPKQVGIRPPSPMSDHENSLSRLGDSPTTGPSIAMADTTTSQRIKEGSPSNRCTS</sequence>
<comment type="caution">
    <text evidence="3">The sequence shown here is derived from an EMBL/GenBank/DDBJ whole genome shotgun (WGS) entry which is preliminary data.</text>
</comment>